<evidence type="ECO:0000313" key="1">
    <source>
        <dbReference type="EMBL" id="KAJ7026023.1"/>
    </source>
</evidence>
<name>A0AAD6SE58_9AGAR</name>
<reference evidence="1" key="1">
    <citation type="submission" date="2023-03" db="EMBL/GenBank/DDBJ databases">
        <title>Massive genome expansion in bonnet fungi (Mycena s.s.) driven by repeated elements and novel gene families across ecological guilds.</title>
        <authorList>
            <consortium name="Lawrence Berkeley National Laboratory"/>
            <person name="Harder C.B."/>
            <person name="Miyauchi S."/>
            <person name="Viragh M."/>
            <person name="Kuo A."/>
            <person name="Thoen E."/>
            <person name="Andreopoulos B."/>
            <person name="Lu D."/>
            <person name="Skrede I."/>
            <person name="Drula E."/>
            <person name="Henrissat B."/>
            <person name="Morin E."/>
            <person name="Kohler A."/>
            <person name="Barry K."/>
            <person name="LaButti K."/>
            <person name="Morin E."/>
            <person name="Salamov A."/>
            <person name="Lipzen A."/>
            <person name="Mereny Z."/>
            <person name="Hegedus B."/>
            <person name="Baldrian P."/>
            <person name="Stursova M."/>
            <person name="Weitz H."/>
            <person name="Taylor A."/>
            <person name="Grigoriev I.V."/>
            <person name="Nagy L.G."/>
            <person name="Martin F."/>
            <person name="Kauserud H."/>
        </authorList>
    </citation>
    <scope>NUCLEOTIDE SEQUENCE</scope>
    <source>
        <strain evidence="1">CBHHK200</strain>
    </source>
</reference>
<dbReference type="Gene3D" id="1.20.930.20">
    <property type="entry name" value="Adaptor protein Cbl, N-terminal domain"/>
    <property type="match status" value="1"/>
</dbReference>
<sequence>MFDELNKAFAPPFIEEIGKSTEALIDGIQNLKSNREGCFRLVERIHQVLYAIINLHIKSEIVGSPPPLIADHTERFVETLQKICTFLGAHQKGNKIKQFFRQSEMNALLKDCHSGLDQAMEVFKVQPGYMVLNSVIEVQKQAEDMHNGLLELVAMVSDGIVSDRSSSVGSFFLLQKTIP</sequence>
<organism evidence="1 2">
    <name type="scientific">Mycena alexandri</name>
    <dbReference type="NCBI Taxonomy" id="1745969"/>
    <lineage>
        <taxon>Eukaryota</taxon>
        <taxon>Fungi</taxon>
        <taxon>Dikarya</taxon>
        <taxon>Basidiomycota</taxon>
        <taxon>Agaricomycotina</taxon>
        <taxon>Agaricomycetes</taxon>
        <taxon>Agaricomycetidae</taxon>
        <taxon>Agaricales</taxon>
        <taxon>Marasmiineae</taxon>
        <taxon>Mycenaceae</taxon>
        <taxon>Mycena</taxon>
    </lineage>
</organism>
<dbReference type="AlphaFoldDB" id="A0AAD6SE58"/>
<evidence type="ECO:0000313" key="2">
    <source>
        <dbReference type="Proteomes" id="UP001218188"/>
    </source>
</evidence>
<protein>
    <submittedName>
        <fullName evidence="1">Uncharacterized protein</fullName>
    </submittedName>
</protein>
<dbReference type="EMBL" id="JARJCM010000145">
    <property type="protein sequence ID" value="KAJ7026023.1"/>
    <property type="molecule type" value="Genomic_DNA"/>
</dbReference>
<dbReference type="CDD" id="cd21037">
    <property type="entry name" value="MLKL_NTD"/>
    <property type="match status" value="1"/>
</dbReference>
<dbReference type="Proteomes" id="UP001218188">
    <property type="component" value="Unassembled WGS sequence"/>
</dbReference>
<accession>A0AAD6SE58</accession>
<keyword evidence="2" id="KW-1185">Reference proteome</keyword>
<dbReference type="InterPro" id="IPR036537">
    <property type="entry name" value="Adaptor_Cbl_N_dom_sf"/>
</dbReference>
<gene>
    <name evidence="1" type="ORF">C8F04DRAFT_1268619</name>
</gene>
<proteinExistence type="predicted"/>
<dbReference type="InterPro" id="IPR059179">
    <property type="entry name" value="MLKL-like_MCAfunc"/>
</dbReference>
<comment type="caution">
    <text evidence="1">The sequence shown here is derived from an EMBL/GenBank/DDBJ whole genome shotgun (WGS) entry which is preliminary data.</text>
</comment>
<dbReference type="GO" id="GO:0007166">
    <property type="term" value="P:cell surface receptor signaling pathway"/>
    <property type="evidence" value="ECO:0007669"/>
    <property type="project" value="InterPro"/>
</dbReference>